<accession>A0A6C0HRQ1</accession>
<feature type="region of interest" description="Disordered" evidence="1">
    <location>
        <begin position="26"/>
        <end position="53"/>
    </location>
</feature>
<name>A0A6C0HRQ1_9ZZZZ</name>
<organism evidence="2">
    <name type="scientific">viral metagenome</name>
    <dbReference type="NCBI Taxonomy" id="1070528"/>
    <lineage>
        <taxon>unclassified sequences</taxon>
        <taxon>metagenomes</taxon>
        <taxon>organismal metagenomes</taxon>
    </lineage>
</organism>
<protein>
    <submittedName>
        <fullName evidence="2">Uncharacterized protein</fullName>
    </submittedName>
</protein>
<dbReference type="EMBL" id="MN740004">
    <property type="protein sequence ID" value="QHT82805.1"/>
    <property type="molecule type" value="Genomic_DNA"/>
</dbReference>
<reference evidence="2" key="1">
    <citation type="journal article" date="2020" name="Nature">
        <title>Giant virus diversity and host interactions through global metagenomics.</title>
        <authorList>
            <person name="Schulz F."/>
            <person name="Roux S."/>
            <person name="Paez-Espino D."/>
            <person name="Jungbluth S."/>
            <person name="Walsh D.A."/>
            <person name="Denef V.J."/>
            <person name="McMahon K.D."/>
            <person name="Konstantinidis K.T."/>
            <person name="Eloe-Fadrosh E.A."/>
            <person name="Kyrpides N.C."/>
            <person name="Woyke T."/>
        </authorList>
    </citation>
    <scope>NUCLEOTIDE SEQUENCE</scope>
    <source>
        <strain evidence="2">GVMAG-M-3300023184-165</strain>
    </source>
</reference>
<feature type="compositionally biased region" description="Low complexity" evidence="1">
    <location>
        <begin position="35"/>
        <end position="44"/>
    </location>
</feature>
<evidence type="ECO:0000313" key="2">
    <source>
        <dbReference type="EMBL" id="QHT82805.1"/>
    </source>
</evidence>
<evidence type="ECO:0000256" key="1">
    <source>
        <dbReference type="SAM" id="MobiDB-lite"/>
    </source>
</evidence>
<proteinExistence type="predicted"/>
<dbReference type="AlphaFoldDB" id="A0A6C0HRQ1"/>
<sequence length="141" mass="17032">MESSMDKKKVKWNDWIEWKWTNGEKYEKSPRQPRRGQQNQNQSQIDYEDEDPSKMANLAFQQALLSENDVWSLEEQQVFVNPEKPMNKREDTYNRMAEREMVGQIGMNPFMQRNYLEDVMVQENFLKPVSTSLEREKFNEK</sequence>